<feature type="coiled-coil region" evidence="7">
    <location>
        <begin position="487"/>
        <end position="514"/>
    </location>
</feature>
<dbReference type="Gene3D" id="3.40.50.11610">
    <property type="entry name" value="Multifunctional 2-oxoglutarate metabolism enzyme, C-terminal domain"/>
    <property type="match status" value="1"/>
</dbReference>
<proteinExistence type="inferred from homology"/>
<dbReference type="NCBIfam" id="TIGR00239">
    <property type="entry name" value="2oxo_dh_E1"/>
    <property type="match status" value="1"/>
</dbReference>
<evidence type="ECO:0000256" key="2">
    <source>
        <dbReference type="ARBA" id="ARBA00003906"/>
    </source>
</evidence>
<evidence type="ECO:0000313" key="9">
    <source>
        <dbReference type="EMBL" id="GAT32769.1"/>
    </source>
</evidence>
<dbReference type="InParanoid" id="A0A146G4P8"/>
<dbReference type="STRING" id="690879.TSACC_21170"/>
<dbReference type="EMBL" id="BDCO01000002">
    <property type="protein sequence ID" value="GAT32769.1"/>
    <property type="molecule type" value="Genomic_DNA"/>
</dbReference>
<dbReference type="AlphaFoldDB" id="A0A146G4P8"/>
<dbReference type="InterPro" id="IPR032106">
    <property type="entry name" value="2-oxogl_dehyd_N"/>
</dbReference>
<dbReference type="Pfam" id="PF16078">
    <property type="entry name" value="2-oxogl_dehyd_N"/>
    <property type="match status" value="1"/>
</dbReference>
<dbReference type="RefSeq" id="WP_075078581.1">
    <property type="nucleotide sequence ID" value="NZ_BDCO01000002.1"/>
</dbReference>
<comment type="cofactor">
    <cofactor evidence="1">
        <name>thiamine diphosphate</name>
        <dbReference type="ChEBI" id="CHEBI:58937"/>
    </cofactor>
</comment>
<dbReference type="PANTHER" id="PTHR23152">
    <property type="entry name" value="2-OXOGLUTARATE DEHYDROGENASE"/>
    <property type="match status" value="1"/>
</dbReference>
<dbReference type="EC" id="1.2.4.2" evidence="4"/>
<dbReference type="InterPro" id="IPR011603">
    <property type="entry name" value="2oxoglutarate_DH_E1"/>
</dbReference>
<keyword evidence="10" id="KW-1185">Reference proteome</keyword>
<evidence type="ECO:0000256" key="3">
    <source>
        <dbReference type="ARBA" id="ARBA00006936"/>
    </source>
</evidence>
<dbReference type="GO" id="GO:0045252">
    <property type="term" value="C:oxoglutarate dehydrogenase complex"/>
    <property type="evidence" value="ECO:0007669"/>
    <property type="project" value="TreeGrafter"/>
</dbReference>
<name>A0A146G4P8_TERSA</name>
<dbReference type="Proteomes" id="UP000076023">
    <property type="component" value="Unassembled WGS sequence"/>
</dbReference>
<dbReference type="InterPro" id="IPR042179">
    <property type="entry name" value="KGD_C_sf"/>
</dbReference>
<dbReference type="GO" id="GO:0030976">
    <property type="term" value="F:thiamine pyrophosphate binding"/>
    <property type="evidence" value="ECO:0007669"/>
    <property type="project" value="InterPro"/>
</dbReference>
<dbReference type="InterPro" id="IPR029061">
    <property type="entry name" value="THDP-binding"/>
</dbReference>
<keyword evidence="5" id="KW-0560">Oxidoreductase</keyword>
<dbReference type="Pfam" id="PF02779">
    <property type="entry name" value="Transket_pyr"/>
    <property type="match status" value="1"/>
</dbReference>
<comment type="similarity">
    <text evidence="3">Belongs to the alpha-ketoglutarate dehydrogenase family.</text>
</comment>
<evidence type="ECO:0000256" key="7">
    <source>
        <dbReference type="SAM" id="Coils"/>
    </source>
</evidence>
<evidence type="ECO:0000313" key="10">
    <source>
        <dbReference type="Proteomes" id="UP000076023"/>
    </source>
</evidence>
<dbReference type="SUPFAM" id="SSF52518">
    <property type="entry name" value="Thiamin diphosphate-binding fold (THDP-binding)"/>
    <property type="match status" value="2"/>
</dbReference>
<reference evidence="10" key="1">
    <citation type="journal article" date="2017" name="Genome Announc.">
        <title>Draft Genome Sequence of Terrimicrobium sacchariphilum NM-5T, a Facultative Anaerobic Soil Bacterium of the Class Spartobacteria.</title>
        <authorList>
            <person name="Qiu Y.L."/>
            <person name="Tourlousse D.M."/>
            <person name="Matsuura N."/>
            <person name="Ohashi A."/>
            <person name="Sekiguchi Y."/>
        </authorList>
    </citation>
    <scope>NUCLEOTIDE SEQUENCE [LARGE SCALE GENOMIC DNA]</scope>
    <source>
        <strain evidence="10">NM-5</strain>
    </source>
</reference>
<dbReference type="GO" id="GO:0005829">
    <property type="term" value="C:cytosol"/>
    <property type="evidence" value="ECO:0007669"/>
    <property type="project" value="TreeGrafter"/>
</dbReference>
<comment type="function">
    <text evidence="2">E1 component of the 2-oxoglutarate dehydrogenase (OGDH) complex which catalyzes the decarboxylation of 2-oxoglutarate, the first step in the conversion of 2-oxoglutarate to succinyl-CoA and CO(2).</text>
</comment>
<organism evidence="9 10">
    <name type="scientific">Terrimicrobium sacchariphilum</name>
    <dbReference type="NCBI Taxonomy" id="690879"/>
    <lineage>
        <taxon>Bacteria</taxon>
        <taxon>Pseudomonadati</taxon>
        <taxon>Verrucomicrobiota</taxon>
        <taxon>Terrimicrobiia</taxon>
        <taxon>Terrimicrobiales</taxon>
        <taxon>Terrimicrobiaceae</taxon>
        <taxon>Terrimicrobium</taxon>
    </lineage>
</organism>
<dbReference type="PIRSF" id="PIRSF000157">
    <property type="entry name" value="Oxoglu_dh_E1"/>
    <property type="match status" value="1"/>
</dbReference>
<dbReference type="Gene3D" id="3.40.50.970">
    <property type="match status" value="1"/>
</dbReference>
<dbReference type="GO" id="GO:0006099">
    <property type="term" value="P:tricarboxylic acid cycle"/>
    <property type="evidence" value="ECO:0007669"/>
    <property type="project" value="TreeGrafter"/>
</dbReference>
<dbReference type="OrthoDB" id="9759785at2"/>
<dbReference type="NCBIfam" id="NF006914">
    <property type="entry name" value="PRK09404.1"/>
    <property type="match status" value="1"/>
</dbReference>
<dbReference type="Gene3D" id="1.10.287.1150">
    <property type="entry name" value="TPP helical domain"/>
    <property type="match status" value="1"/>
</dbReference>
<evidence type="ECO:0000256" key="6">
    <source>
        <dbReference type="ARBA" id="ARBA00023052"/>
    </source>
</evidence>
<protein>
    <recommendedName>
        <fullName evidence="4">oxoglutarate dehydrogenase (succinyl-transferring)</fullName>
        <ecNumber evidence="4">1.2.4.2</ecNumber>
    </recommendedName>
</protein>
<dbReference type="GO" id="GO:0004591">
    <property type="term" value="F:oxoglutarate dehydrogenase (succinyl-transferring) activity"/>
    <property type="evidence" value="ECO:0007669"/>
    <property type="project" value="UniProtKB-EC"/>
</dbReference>
<dbReference type="NCBIfam" id="NF008907">
    <property type="entry name" value="PRK12270.1"/>
    <property type="match status" value="1"/>
</dbReference>
<evidence type="ECO:0000256" key="4">
    <source>
        <dbReference type="ARBA" id="ARBA00012280"/>
    </source>
</evidence>
<gene>
    <name evidence="9" type="ORF">TSACC_21170</name>
</gene>
<dbReference type="Pfam" id="PF00676">
    <property type="entry name" value="E1_dh"/>
    <property type="match status" value="1"/>
</dbReference>
<evidence type="ECO:0000256" key="5">
    <source>
        <dbReference type="ARBA" id="ARBA00023002"/>
    </source>
</evidence>
<comment type="caution">
    <text evidence="9">The sequence shown here is derived from an EMBL/GenBank/DDBJ whole genome shotgun (WGS) entry which is preliminary data.</text>
</comment>
<dbReference type="PANTHER" id="PTHR23152:SF4">
    <property type="entry name" value="2-OXOADIPATE DEHYDROGENASE COMPLEX COMPONENT E1"/>
    <property type="match status" value="1"/>
</dbReference>
<dbReference type="InterPro" id="IPR031717">
    <property type="entry name" value="ODO-1/KGD_C"/>
</dbReference>
<evidence type="ECO:0000259" key="8">
    <source>
        <dbReference type="SMART" id="SM00861"/>
    </source>
</evidence>
<dbReference type="Pfam" id="PF16870">
    <property type="entry name" value="OxoGdeHyase_C"/>
    <property type="match status" value="1"/>
</dbReference>
<feature type="domain" description="Transketolase-like pyrimidine-binding" evidence="8">
    <location>
        <begin position="578"/>
        <end position="771"/>
    </location>
</feature>
<dbReference type="FunCoup" id="A0A146G4P8">
    <property type="interactions" value="486"/>
</dbReference>
<dbReference type="InterPro" id="IPR001017">
    <property type="entry name" value="DH_E1"/>
</dbReference>
<accession>A0A146G4P8</accession>
<sequence length="916" mass="103333">MKSSFTARWSEALIDENYARWVADPRSVDANWAAFFEGFELGSARLEAEGDAAPAASLNGAPAAGGDGLFQAKVEALVFAYRTLGHSIADLDPLDVLIRENPLLSLNELGFEEADLDREVSTRLFRDGKPMRLREMIEELKATYCSTVGAEFMHIQNPRIRNWVLEHFENRDTSLRTNRDLHRDILRKLYEAETFENFLHTTYGGKRFSLEGGETLITALESIIQNSEARGVQEIVMGMAHRGRLNVLANIVNKPLDVIFNEFQGNFRPESVGGSGDVKYHLGFENIRTTPTGYEVRVALAANPSHLEAVDPVVQGKARARQRVLNDTGERKKVVPILIHGDAAFIGQGVVAEVFNMSQLPGYRTGGTIHLVVNNQIGFTTLPADSRSTPYCTEIAKMIDAPIFHVNGEDPIAVVEIARLALEFRQEFGRDVVIDIYCYRRHGHNEGDEPTFTQPDLYNKIKTHPLPSEVFAKQIFPLGTISPDEAAALKAEQIQELEDALNQVKKKNGSDEGEFAGSTAIFQAPYSHEPSDTKISREMLDQIVTGLTTVPEGFRVLPKIRRILLDRRLQAWQAGGPYNWAFAEALAFGSLLLEKTPVRLSGQDSRRGTFSHRHSVLYDEVNRERYIPLMNLGPDQARFCVYNSPLSEYAVLGFDYGYSMDYPSMLCIWEAQFGDFANGAQIIIDQFIASSEGKWRRPTSIVLLLPHGYEGQGPEHSSARLERFLQLCANENMQVCNLTTPAQYFHALRRQAHREYRKPLVIMTPKSLLTYEKAVSQTEDFTDSRFYEILADKEAEASKVKRVVFCSGKVYYDLIKYRDENKIEDTAIVRIEQLYPLYEEKLKRTVAPYTNANKFVWCQEEPENMGAWTFILPRLLNLFPGYIYYAGRPSSASPAAGTMQMHQREQAALVKQAFEV</sequence>
<evidence type="ECO:0000256" key="1">
    <source>
        <dbReference type="ARBA" id="ARBA00001964"/>
    </source>
</evidence>
<dbReference type="InterPro" id="IPR005475">
    <property type="entry name" value="Transketolase-like_Pyr-bd"/>
</dbReference>
<keyword evidence="7" id="KW-0175">Coiled coil</keyword>
<dbReference type="CDD" id="cd02016">
    <property type="entry name" value="TPP_E1_OGDC_like"/>
    <property type="match status" value="1"/>
</dbReference>
<keyword evidence="6" id="KW-0786">Thiamine pyrophosphate</keyword>
<dbReference type="SMART" id="SM00861">
    <property type="entry name" value="Transket_pyr"/>
    <property type="match status" value="1"/>
</dbReference>
<dbReference type="Gene3D" id="3.40.50.12470">
    <property type="match status" value="1"/>
</dbReference>